<dbReference type="GO" id="GO:0016740">
    <property type="term" value="F:transferase activity"/>
    <property type="evidence" value="ECO:0007669"/>
    <property type="project" value="UniProtKB-KW"/>
</dbReference>
<dbReference type="Pfam" id="PF00535">
    <property type="entry name" value="Glycos_transf_2"/>
    <property type="match status" value="1"/>
</dbReference>
<gene>
    <name evidence="2" type="ORF">HHL15_01975</name>
</gene>
<dbReference type="Gene3D" id="3.90.550.10">
    <property type="entry name" value="Spore Coat Polysaccharide Biosynthesis Protein SpsA, Chain A"/>
    <property type="match status" value="1"/>
</dbReference>
<name>A0A848FX36_9RHOO</name>
<keyword evidence="2" id="KW-0808">Transferase</keyword>
<sequence>MRVAVVTPYYREPLEKLERCHASVINQTHADVTHIMVADGYPRAEVNAWPRCQHIPLPLSHADSGDAPRLIGCASAAAQAFDAVLLLDADNWFQPDHIETLLRVQQRHAALVVTCARRLVRPDNGELLGLCAESDGRRFNDTNCYLVMEQAFSLFAAWGLRTQQVTRSIGGLGDCLFWDAVSKSNAHRVHSPLATVNYETSFAIHYLSRKLPLPDFAKVNVWLPAEERYRQTSYAEYRDLVAAGHTADQGY</sequence>
<keyword evidence="3" id="KW-1185">Reference proteome</keyword>
<evidence type="ECO:0000313" key="2">
    <source>
        <dbReference type="EMBL" id="NML24497.1"/>
    </source>
</evidence>
<reference evidence="2 3" key="1">
    <citation type="submission" date="2020-04" db="EMBL/GenBank/DDBJ databases">
        <title>Zoogloea sp. G-4-1-14 isolated from soil.</title>
        <authorList>
            <person name="Dahal R.H."/>
        </authorList>
    </citation>
    <scope>NUCLEOTIDE SEQUENCE [LARGE SCALE GENOMIC DNA]</scope>
    <source>
        <strain evidence="2 3">G-4-1-14</strain>
    </source>
</reference>
<dbReference type="InterPro" id="IPR029044">
    <property type="entry name" value="Nucleotide-diphossugar_trans"/>
</dbReference>
<dbReference type="SUPFAM" id="SSF53448">
    <property type="entry name" value="Nucleotide-diphospho-sugar transferases"/>
    <property type="match status" value="1"/>
</dbReference>
<evidence type="ECO:0000259" key="1">
    <source>
        <dbReference type="Pfam" id="PF00535"/>
    </source>
</evidence>
<proteinExistence type="predicted"/>
<dbReference type="RefSeq" id="WP_169144121.1">
    <property type="nucleotide sequence ID" value="NZ_JABBGA010000001.1"/>
</dbReference>
<evidence type="ECO:0000313" key="3">
    <source>
        <dbReference type="Proteomes" id="UP000580043"/>
    </source>
</evidence>
<feature type="domain" description="Glycosyltransferase 2-like" evidence="1">
    <location>
        <begin position="5"/>
        <end position="125"/>
    </location>
</feature>
<dbReference type="EMBL" id="JABBGA010000001">
    <property type="protein sequence ID" value="NML24497.1"/>
    <property type="molecule type" value="Genomic_DNA"/>
</dbReference>
<organism evidence="2 3">
    <name type="scientific">Zoogloea dura</name>
    <dbReference type="NCBI Taxonomy" id="2728840"/>
    <lineage>
        <taxon>Bacteria</taxon>
        <taxon>Pseudomonadati</taxon>
        <taxon>Pseudomonadota</taxon>
        <taxon>Betaproteobacteria</taxon>
        <taxon>Rhodocyclales</taxon>
        <taxon>Zoogloeaceae</taxon>
        <taxon>Zoogloea</taxon>
    </lineage>
</organism>
<comment type="caution">
    <text evidence="2">The sequence shown here is derived from an EMBL/GenBank/DDBJ whole genome shotgun (WGS) entry which is preliminary data.</text>
</comment>
<dbReference type="Proteomes" id="UP000580043">
    <property type="component" value="Unassembled WGS sequence"/>
</dbReference>
<protein>
    <submittedName>
        <fullName evidence="2">Glycosyltransferase family 2 protein</fullName>
    </submittedName>
</protein>
<accession>A0A848FX36</accession>
<dbReference type="InterPro" id="IPR001173">
    <property type="entry name" value="Glyco_trans_2-like"/>
</dbReference>
<dbReference type="AlphaFoldDB" id="A0A848FX36"/>
<dbReference type="CDD" id="cd00761">
    <property type="entry name" value="Glyco_tranf_GTA_type"/>
    <property type="match status" value="1"/>
</dbReference>